<accession>A0AAW0QMH4</accession>
<evidence type="ECO:0000313" key="1">
    <source>
        <dbReference type="EMBL" id="KAK8109367.1"/>
    </source>
</evidence>
<name>A0AAW0QMH4_9PEZI</name>
<reference evidence="1 2" key="1">
    <citation type="submission" date="2023-01" db="EMBL/GenBank/DDBJ databases">
        <title>Analysis of 21 Apiospora genomes using comparative genomics revels a genus with tremendous synthesis potential of carbohydrate active enzymes and secondary metabolites.</title>
        <authorList>
            <person name="Sorensen T."/>
        </authorList>
    </citation>
    <scope>NUCLEOTIDE SEQUENCE [LARGE SCALE GENOMIC DNA]</scope>
    <source>
        <strain evidence="1 2">CBS 117206</strain>
    </source>
</reference>
<proteinExistence type="predicted"/>
<sequence length="316" mass="36371">MAPPRDVLYGVVGRRRKNVYTEIQSAKAKYNKPAELQTLLETARVAVQQKWCRLETLPKRDISSNFYQWHIDRTMFEYVIRHRPFLYVPPEPDKQPYSVEWQAAYDAHQRIVPDPRVPPVAPEDRRIESAPVPDPVQEVTPGLDNVALNTGEAASALSNYTFAYEFTGSALYVMPAQTRDELWSRLFPGTYKFRGCEAFMMPFPPDRNFQDCISKSMRRINEILGHRFVRLVYGTRLDQHGNGRGRCLTFSVARQDISITDIMVLKYMHDGWYLMIQWLETLVLSPSGADVDMASFLRPRPPGGCMETIADDQWAS</sequence>
<keyword evidence="2" id="KW-1185">Reference proteome</keyword>
<dbReference type="AlphaFoldDB" id="A0AAW0QMH4"/>
<organism evidence="1 2">
    <name type="scientific">Apiospora kogelbergensis</name>
    <dbReference type="NCBI Taxonomy" id="1337665"/>
    <lineage>
        <taxon>Eukaryota</taxon>
        <taxon>Fungi</taxon>
        <taxon>Dikarya</taxon>
        <taxon>Ascomycota</taxon>
        <taxon>Pezizomycotina</taxon>
        <taxon>Sordariomycetes</taxon>
        <taxon>Xylariomycetidae</taxon>
        <taxon>Amphisphaeriales</taxon>
        <taxon>Apiosporaceae</taxon>
        <taxon>Apiospora</taxon>
    </lineage>
</organism>
<dbReference type="Proteomes" id="UP001392437">
    <property type="component" value="Unassembled WGS sequence"/>
</dbReference>
<protein>
    <submittedName>
        <fullName evidence="1">Uncharacterized protein</fullName>
    </submittedName>
</protein>
<gene>
    <name evidence="1" type="ORF">PG999_007504</name>
</gene>
<dbReference type="EMBL" id="JAQQWP010000007">
    <property type="protein sequence ID" value="KAK8109367.1"/>
    <property type="molecule type" value="Genomic_DNA"/>
</dbReference>
<evidence type="ECO:0000313" key="2">
    <source>
        <dbReference type="Proteomes" id="UP001392437"/>
    </source>
</evidence>
<comment type="caution">
    <text evidence="1">The sequence shown here is derived from an EMBL/GenBank/DDBJ whole genome shotgun (WGS) entry which is preliminary data.</text>
</comment>